<keyword evidence="4" id="KW-1185">Reference proteome</keyword>
<dbReference type="eggNOG" id="COG1546">
    <property type="taxonomic scope" value="Bacteria"/>
</dbReference>
<dbReference type="Gene3D" id="3.90.950.20">
    <property type="entry name" value="CinA-like"/>
    <property type="match status" value="1"/>
</dbReference>
<accession>M3VBN2</accession>
<name>M3VBN2_GORML</name>
<dbReference type="NCBIfam" id="TIGR00199">
    <property type="entry name" value="PncC_domain"/>
    <property type="match status" value="1"/>
</dbReference>
<dbReference type="SMART" id="SM00852">
    <property type="entry name" value="MoCF_biosynth"/>
    <property type="match status" value="1"/>
</dbReference>
<dbReference type="CDD" id="cd00885">
    <property type="entry name" value="cinA"/>
    <property type="match status" value="1"/>
</dbReference>
<gene>
    <name evidence="3" type="ORF">GM1_019_00200</name>
</gene>
<dbReference type="InterPro" id="IPR050101">
    <property type="entry name" value="CinA"/>
</dbReference>
<dbReference type="OrthoDB" id="1253990at2"/>
<organism evidence="3 4">
    <name type="scientific">Gordonia malaquae NBRC 108250</name>
    <dbReference type="NCBI Taxonomy" id="1223542"/>
    <lineage>
        <taxon>Bacteria</taxon>
        <taxon>Bacillati</taxon>
        <taxon>Actinomycetota</taxon>
        <taxon>Actinomycetes</taxon>
        <taxon>Mycobacteriales</taxon>
        <taxon>Gordoniaceae</taxon>
        <taxon>Gordonia</taxon>
    </lineage>
</organism>
<comment type="caution">
    <text evidence="3">The sequence shown here is derived from an EMBL/GenBank/DDBJ whole genome shotgun (WGS) entry which is preliminary data.</text>
</comment>
<dbReference type="PIRSF" id="PIRSF006728">
    <property type="entry name" value="CinA"/>
    <property type="match status" value="1"/>
</dbReference>
<dbReference type="EMBL" id="BAOP01000019">
    <property type="protein sequence ID" value="GAC80558.1"/>
    <property type="molecule type" value="Genomic_DNA"/>
</dbReference>
<reference evidence="3 4" key="1">
    <citation type="submission" date="2013-02" db="EMBL/GenBank/DDBJ databases">
        <title>Whole genome shotgun sequence of Gordonia malaquae NBRC 108250.</title>
        <authorList>
            <person name="Yoshida I."/>
            <person name="Hosoyama A."/>
            <person name="Tsuchikane K."/>
            <person name="Ando Y."/>
            <person name="Baba S."/>
            <person name="Ohji S."/>
            <person name="Hamada M."/>
            <person name="Tamura T."/>
            <person name="Yamazoe A."/>
            <person name="Yamazaki S."/>
            <person name="Fujita N."/>
        </authorList>
    </citation>
    <scope>NUCLEOTIDE SEQUENCE [LARGE SCALE GENOMIC DNA]</scope>
    <source>
        <strain evidence="3 4">NBRC 108250</strain>
    </source>
</reference>
<dbReference type="STRING" id="410332.SAMN04488550_1309"/>
<dbReference type="HAMAP" id="MF_00226_B">
    <property type="entry name" value="CinA_B"/>
    <property type="match status" value="1"/>
</dbReference>
<comment type="similarity">
    <text evidence="1">Belongs to the CinA family.</text>
</comment>
<dbReference type="InterPro" id="IPR036425">
    <property type="entry name" value="MoaB/Mog-like_dom_sf"/>
</dbReference>
<proteinExistence type="inferred from homology"/>
<dbReference type="InterPro" id="IPR001453">
    <property type="entry name" value="MoaB/Mog_dom"/>
</dbReference>
<dbReference type="Proteomes" id="UP000035009">
    <property type="component" value="Unassembled WGS sequence"/>
</dbReference>
<dbReference type="InterPro" id="IPR036653">
    <property type="entry name" value="CinA-like_C"/>
</dbReference>
<dbReference type="SUPFAM" id="SSF142433">
    <property type="entry name" value="CinA-like"/>
    <property type="match status" value="1"/>
</dbReference>
<dbReference type="Pfam" id="PF02464">
    <property type="entry name" value="CinA"/>
    <property type="match status" value="1"/>
</dbReference>
<dbReference type="InterPro" id="IPR008136">
    <property type="entry name" value="CinA_C"/>
</dbReference>
<dbReference type="RefSeq" id="WP_008379658.1">
    <property type="nucleotide sequence ID" value="NZ_BAOP01000019.1"/>
</dbReference>
<dbReference type="eggNOG" id="COG1058">
    <property type="taxonomic scope" value="Bacteria"/>
</dbReference>
<dbReference type="PANTHER" id="PTHR13939">
    <property type="entry name" value="NICOTINAMIDE-NUCLEOTIDE AMIDOHYDROLASE PNCC"/>
    <property type="match status" value="1"/>
</dbReference>
<dbReference type="InterPro" id="IPR008135">
    <property type="entry name" value="Competence-induced_CinA"/>
</dbReference>
<evidence type="ECO:0000313" key="4">
    <source>
        <dbReference type="Proteomes" id="UP000035009"/>
    </source>
</evidence>
<dbReference type="NCBIfam" id="TIGR00200">
    <property type="entry name" value="cinA_nterm"/>
    <property type="match status" value="1"/>
</dbReference>
<evidence type="ECO:0000256" key="1">
    <source>
        <dbReference type="HAMAP-Rule" id="MF_00226"/>
    </source>
</evidence>
<dbReference type="Gene3D" id="3.40.980.10">
    <property type="entry name" value="MoaB/Mog-like domain"/>
    <property type="match status" value="1"/>
</dbReference>
<feature type="domain" description="MoaB/Mog" evidence="2">
    <location>
        <begin position="6"/>
        <end position="183"/>
    </location>
</feature>
<dbReference type="AlphaFoldDB" id="M3VBN2"/>
<dbReference type="SUPFAM" id="SSF53218">
    <property type="entry name" value="Molybdenum cofactor biosynthesis proteins"/>
    <property type="match status" value="1"/>
</dbReference>
<dbReference type="Pfam" id="PF00994">
    <property type="entry name" value="MoCF_biosynth"/>
    <property type="match status" value="1"/>
</dbReference>
<sequence>MSTRAGIVVTGTEVLSGWITDRNGPWVSARLADLGVDVVHLTVCGDRPADLLAQLRFLASEGVDLIVTTGGLGPTADDLTVATVAEFLDRPLEQDPAMRQTIETVIRTWRQVPDGIALPSSLEAAIDKQALVPLGAQAIPPSGTAPGVAVPSSDTLPAVLVLPGPPHELQAMWPVAVRTAPIVDAIAGRVLHEQKTIRAYGLSEPDLAVTLLDAESEVPDLADVEVTTCMRGGELEIVSRFDGHAANIYNRLQDLLLARHGERIFSTDASTIDDVLVGRLNGRTIATAESCTGGLVAARFTDRAGSSAYMLGGVVSYSNDVKTGVLGVPAELIDRLGAVSEPVAAAMADGAREVIGSDIAVSTTGIAGPGGERPGKPVGTVCFGLSIAGRETITVTRQFPGDRDSVRRLATTAALHMIARALEDG</sequence>
<protein>
    <recommendedName>
        <fullName evidence="1">CinA-like protein</fullName>
    </recommendedName>
</protein>
<evidence type="ECO:0000313" key="3">
    <source>
        <dbReference type="EMBL" id="GAC80558.1"/>
    </source>
</evidence>
<evidence type="ECO:0000259" key="2">
    <source>
        <dbReference type="SMART" id="SM00852"/>
    </source>
</evidence>
<dbReference type="PANTHER" id="PTHR13939:SF0">
    <property type="entry name" value="NMN AMIDOHYDROLASE-LIKE PROTEIN YFAY"/>
    <property type="match status" value="1"/>
</dbReference>
<dbReference type="NCBIfam" id="NF001813">
    <property type="entry name" value="PRK00549.1"/>
    <property type="match status" value="1"/>
</dbReference>